<evidence type="ECO:0000313" key="16">
    <source>
        <dbReference type="EMBL" id="OTG31494.1"/>
    </source>
</evidence>
<evidence type="ECO:0000256" key="3">
    <source>
        <dbReference type="ARBA" id="ARBA00023002"/>
    </source>
</evidence>
<evidence type="ECO:0000256" key="6">
    <source>
        <dbReference type="ARBA" id="ARBA00037100"/>
    </source>
</evidence>
<dbReference type="PANTHER" id="PTHR10366:SF628">
    <property type="entry name" value="NAD(P)-BINDING ROSSMANN-FOLD SUPERFAMILY PROTEIN"/>
    <property type="match status" value="1"/>
</dbReference>
<dbReference type="GO" id="GO:0045552">
    <property type="term" value="F:dihydroflavanol 4-reductase activity"/>
    <property type="evidence" value="ECO:0007669"/>
    <property type="project" value="UniProtKB-EC"/>
</dbReference>
<comment type="similarity">
    <text evidence="5">Belongs to the NAD(P)-dependent epimerase/dehydratase family. Dihydroflavonol-4-reductase subfamily.</text>
</comment>
<gene>
    <name evidence="16" type="ORF">HannXRQ_Chr03g0076241</name>
    <name evidence="15" type="ORF">HanXRQr2_Chr03g0116851</name>
</gene>
<dbReference type="EC" id="1.1.1.219" evidence="8"/>
<dbReference type="InterPro" id="IPR001509">
    <property type="entry name" value="Epimerase_deHydtase"/>
</dbReference>
<evidence type="ECO:0000256" key="8">
    <source>
        <dbReference type="ARBA" id="ARBA00039057"/>
    </source>
</evidence>
<dbReference type="FunCoup" id="A0A251V7R9">
    <property type="interactions" value="77"/>
</dbReference>
<dbReference type="SUPFAM" id="SSF51735">
    <property type="entry name" value="NAD(P)-binding Rossmann-fold domains"/>
    <property type="match status" value="1"/>
</dbReference>
<dbReference type="Pfam" id="PF01370">
    <property type="entry name" value="Epimerase"/>
    <property type="match status" value="1"/>
</dbReference>
<dbReference type="GO" id="GO:0016616">
    <property type="term" value="F:oxidoreductase activity, acting on the CH-OH group of donors, NAD or NADP as acceptor"/>
    <property type="evidence" value="ECO:0000318"/>
    <property type="project" value="GO_Central"/>
</dbReference>
<evidence type="ECO:0000256" key="2">
    <source>
        <dbReference type="ARBA" id="ARBA00022857"/>
    </source>
</evidence>
<name>A0A251V7R9_HELAN</name>
<dbReference type="STRING" id="4232.A0A251V7R9"/>
<dbReference type="CDD" id="cd08958">
    <property type="entry name" value="FR_SDR_e"/>
    <property type="match status" value="1"/>
</dbReference>
<reference evidence="15 17" key="1">
    <citation type="journal article" date="2017" name="Nature">
        <title>The sunflower genome provides insights into oil metabolism, flowering and Asterid evolution.</title>
        <authorList>
            <person name="Badouin H."/>
            <person name="Gouzy J."/>
            <person name="Grassa C.J."/>
            <person name="Murat F."/>
            <person name="Staton S.E."/>
            <person name="Cottret L."/>
            <person name="Lelandais-Briere C."/>
            <person name="Owens G.L."/>
            <person name="Carrere S."/>
            <person name="Mayjonade B."/>
            <person name="Legrand L."/>
            <person name="Gill N."/>
            <person name="Kane N.C."/>
            <person name="Bowers J.E."/>
            <person name="Hubner S."/>
            <person name="Bellec A."/>
            <person name="Berard A."/>
            <person name="Berges H."/>
            <person name="Blanchet N."/>
            <person name="Boniface M.C."/>
            <person name="Brunel D."/>
            <person name="Catrice O."/>
            <person name="Chaidir N."/>
            <person name="Claudel C."/>
            <person name="Donnadieu C."/>
            <person name="Faraut T."/>
            <person name="Fievet G."/>
            <person name="Helmstetter N."/>
            <person name="King M."/>
            <person name="Knapp S.J."/>
            <person name="Lai Z."/>
            <person name="Le Paslier M.C."/>
            <person name="Lippi Y."/>
            <person name="Lorenzon L."/>
            <person name="Mandel J.R."/>
            <person name="Marage G."/>
            <person name="Marchand G."/>
            <person name="Marquand E."/>
            <person name="Bret-Mestries E."/>
            <person name="Morien E."/>
            <person name="Nambeesan S."/>
            <person name="Nguyen T."/>
            <person name="Pegot-Espagnet P."/>
            <person name="Pouilly N."/>
            <person name="Raftis F."/>
            <person name="Sallet E."/>
            <person name="Schiex T."/>
            <person name="Thomas J."/>
            <person name="Vandecasteele C."/>
            <person name="Vares D."/>
            <person name="Vear F."/>
            <person name="Vautrin S."/>
            <person name="Crespi M."/>
            <person name="Mangin B."/>
            <person name="Burke J.M."/>
            <person name="Salse J."/>
            <person name="Munos S."/>
            <person name="Vincourt P."/>
            <person name="Rieseberg L.H."/>
            <person name="Langlade N.B."/>
        </authorList>
    </citation>
    <scope>NUCLEOTIDE SEQUENCE [LARGE SCALE GENOMIC DNA]</scope>
    <source>
        <strain evidence="17">cv. SF193</strain>
        <tissue evidence="15">Leaves</tissue>
    </source>
</reference>
<dbReference type="InParanoid" id="A0A251V7R9"/>
<comment type="catalytic activity">
    <reaction evidence="13">
        <text>a (2R,3S,4S)-leucoanthocyanidin + NADP(+) = a (2R,3R)-dihydroflavonol + NADPH + H(+)</text>
        <dbReference type="Rhea" id="RHEA:54444"/>
        <dbReference type="ChEBI" id="CHEBI:15378"/>
        <dbReference type="ChEBI" id="CHEBI:57783"/>
        <dbReference type="ChEBI" id="CHEBI:58349"/>
        <dbReference type="ChEBI" id="CHEBI:138176"/>
        <dbReference type="ChEBI" id="CHEBI:138188"/>
        <dbReference type="EC" id="1.1.1.219"/>
    </reaction>
</comment>
<evidence type="ECO:0000256" key="9">
    <source>
        <dbReference type="ARBA" id="ARBA00039963"/>
    </source>
</evidence>
<evidence type="ECO:0000313" key="15">
    <source>
        <dbReference type="EMBL" id="KAF5814942.1"/>
    </source>
</evidence>
<keyword evidence="4" id="KW-0284">Flavonoid biosynthesis</keyword>
<sequence>MASNKRPEEDHQLVLQPTHTFISMDQQNLDQTYCVTGATGYIGSWLVKTLLDKGYTVNATVRDLGSDSCDRLLKLWGGGDRLKLFKADLHEEGSFDDAVQGCYGVFHVAASMDVIVQSTDDDRDHVESNVIKPSINGVLNILKSCLRSNTVKRVVFTSSISTLTARNEEGEWVSVVDESCQIPIDVVWNKKSSGWVYVLSKRLTEDAAFEFAKDNNIQLVSIITTTAAGPFLTLTVPLSIRFLLSPIIGDSELLPVLSAVNSRMGSIALVHTEDICNAHLYLMEHDQAQGRYICCTDSCTLSELVHHFAEVYPSSSSQSLLEAEMVPVPTEISSKKLKDLGFRFKYSLQEVIHATVDSCIDYGFLPPIKTEKKCDQIVAQEYK</sequence>
<evidence type="ECO:0000256" key="1">
    <source>
        <dbReference type="ARBA" id="ARBA00004935"/>
    </source>
</evidence>
<evidence type="ECO:0000256" key="7">
    <source>
        <dbReference type="ARBA" id="ARBA00039055"/>
    </source>
</evidence>
<dbReference type="InterPro" id="IPR036291">
    <property type="entry name" value="NAD(P)-bd_dom_sf"/>
</dbReference>
<evidence type="ECO:0000256" key="13">
    <source>
        <dbReference type="ARBA" id="ARBA00049132"/>
    </source>
</evidence>
<evidence type="ECO:0000256" key="12">
    <source>
        <dbReference type="ARBA" id="ARBA00048870"/>
    </source>
</evidence>
<dbReference type="EC" id="1.1.1.234" evidence="7"/>
<dbReference type="InterPro" id="IPR050425">
    <property type="entry name" value="NAD(P)_dehydrat-like"/>
</dbReference>
<comment type="function">
    <text evidence="6">Bifunctional enzyme involved in flavonoid metabolism.</text>
</comment>
<organism evidence="16 17">
    <name type="scientific">Helianthus annuus</name>
    <name type="common">Common sunflower</name>
    <dbReference type="NCBI Taxonomy" id="4232"/>
    <lineage>
        <taxon>Eukaryota</taxon>
        <taxon>Viridiplantae</taxon>
        <taxon>Streptophyta</taxon>
        <taxon>Embryophyta</taxon>
        <taxon>Tracheophyta</taxon>
        <taxon>Spermatophyta</taxon>
        <taxon>Magnoliopsida</taxon>
        <taxon>eudicotyledons</taxon>
        <taxon>Gunneridae</taxon>
        <taxon>Pentapetalae</taxon>
        <taxon>asterids</taxon>
        <taxon>campanulids</taxon>
        <taxon>Asterales</taxon>
        <taxon>Asteraceae</taxon>
        <taxon>Asteroideae</taxon>
        <taxon>Heliantheae alliance</taxon>
        <taxon>Heliantheae</taxon>
        <taxon>Helianthus</taxon>
    </lineage>
</organism>
<dbReference type="GO" id="GO:0009813">
    <property type="term" value="P:flavonoid biosynthetic process"/>
    <property type="evidence" value="ECO:0007669"/>
    <property type="project" value="UniProtKB-KW"/>
</dbReference>
<protein>
    <recommendedName>
        <fullName evidence="9">Dihydroflavonol 4-reductase</fullName>
        <ecNumber evidence="8">1.1.1.219</ecNumber>
        <ecNumber evidence="7">1.1.1.234</ecNumber>
    </recommendedName>
    <alternativeName>
        <fullName evidence="11">Dihydrokaempferol 4-reductase</fullName>
    </alternativeName>
    <alternativeName>
        <fullName evidence="10">Flavanone 4-reductase</fullName>
    </alternativeName>
</protein>
<dbReference type="Gene3D" id="3.40.50.720">
    <property type="entry name" value="NAD(P)-binding Rossmann-like Domain"/>
    <property type="match status" value="1"/>
</dbReference>
<feature type="domain" description="NAD-dependent epimerase/dehydratase" evidence="14">
    <location>
        <begin position="34"/>
        <end position="289"/>
    </location>
</feature>
<dbReference type="GO" id="GO:0047890">
    <property type="term" value="F:flavanone 4-reductase activity"/>
    <property type="evidence" value="ECO:0007669"/>
    <property type="project" value="UniProtKB-EC"/>
</dbReference>
<evidence type="ECO:0000256" key="11">
    <source>
        <dbReference type="ARBA" id="ARBA00042831"/>
    </source>
</evidence>
<dbReference type="EMBL" id="MNCJ02000318">
    <property type="protein sequence ID" value="KAF5814942.1"/>
    <property type="molecule type" value="Genomic_DNA"/>
</dbReference>
<evidence type="ECO:0000256" key="5">
    <source>
        <dbReference type="ARBA" id="ARBA00023445"/>
    </source>
</evidence>
<dbReference type="OrthoDB" id="2735536at2759"/>
<evidence type="ECO:0000259" key="14">
    <source>
        <dbReference type="Pfam" id="PF01370"/>
    </source>
</evidence>
<dbReference type="PANTHER" id="PTHR10366">
    <property type="entry name" value="NAD DEPENDENT EPIMERASE/DEHYDRATASE"/>
    <property type="match status" value="1"/>
</dbReference>
<dbReference type="Proteomes" id="UP000215914">
    <property type="component" value="Chromosome 3"/>
</dbReference>
<evidence type="ECO:0000313" key="17">
    <source>
        <dbReference type="Proteomes" id="UP000215914"/>
    </source>
</evidence>
<dbReference type="FunFam" id="3.40.50.720:FF:000085">
    <property type="entry name" value="Dihydroflavonol reductase"/>
    <property type="match status" value="1"/>
</dbReference>
<keyword evidence="3 15" id="KW-0560">Oxidoreductase</keyword>
<evidence type="ECO:0000256" key="10">
    <source>
        <dbReference type="ARBA" id="ARBA00042087"/>
    </source>
</evidence>
<evidence type="ECO:0000256" key="4">
    <source>
        <dbReference type="ARBA" id="ARBA00023241"/>
    </source>
</evidence>
<dbReference type="OMA" id="AHIQDVC"/>
<dbReference type="AlphaFoldDB" id="A0A251V7R9"/>
<reference evidence="15" key="3">
    <citation type="submission" date="2020-06" db="EMBL/GenBank/DDBJ databases">
        <title>Helianthus annuus Genome sequencing and assembly Release 2.</title>
        <authorList>
            <person name="Gouzy J."/>
            <person name="Langlade N."/>
            <person name="Munos S."/>
        </authorList>
    </citation>
    <scope>NUCLEOTIDE SEQUENCE</scope>
    <source>
        <tissue evidence="15">Leaves</tissue>
    </source>
</reference>
<proteinExistence type="inferred from homology"/>
<dbReference type="Gramene" id="mRNA:HanXRQr2_Chr03g0116851">
    <property type="protein sequence ID" value="mRNA:HanXRQr2_Chr03g0116851"/>
    <property type="gene ID" value="HanXRQr2_Chr03g0116851"/>
</dbReference>
<keyword evidence="17" id="KW-1185">Reference proteome</keyword>
<comment type="pathway">
    <text evidence="1">Pigment biosynthesis; anthocyanin biosynthesis.</text>
</comment>
<dbReference type="EMBL" id="CM007892">
    <property type="protein sequence ID" value="OTG31494.1"/>
    <property type="molecule type" value="Genomic_DNA"/>
</dbReference>
<accession>A0A251V7R9</accession>
<comment type="catalytic activity">
    <reaction evidence="12">
        <text>(2S)-flavan-4-ol + NADP(+) = (2S)-flavanone + NADPH + H(+)</text>
        <dbReference type="Rhea" id="RHEA:11228"/>
        <dbReference type="ChEBI" id="CHEBI:15378"/>
        <dbReference type="ChEBI" id="CHEBI:15605"/>
        <dbReference type="ChEBI" id="CHEBI:15606"/>
        <dbReference type="ChEBI" id="CHEBI:57783"/>
        <dbReference type="ChEBI" id="CHEBI:58349"/>
        <dbReference type="EC" id="1.1.1.234"/>
    </reaction>
</comment>
<reference evidence="16" key="2">
    <citation type="submission" date="2017-02" db="EMBL/GenBank/DDBJ databases">
        <title>Sunflower complete genome.</title>
        <authorList>
            <person name="Langlade N."/>
            <person name="Munos S."/>
        </authorList>
    </citation>
    <scope>NUCLEOTIDE SEQUENCE [LARGE SCALE GENOMIC DNA]</scope>
    <source>
        <tissue evidence="16">Leaves</tissue>
    </source>
</reference>
<keyword evidence="2" id="KW-0521">NADP</keyword>